<evidence type="ECO:0000256" key="2">
    <source>
        <dbReference type="PROSITE-ProRule" id="PRU00169"/>
    </source>
</evidence>
<dbReference type="PROSITE" id="PS50930">
    <property type="entry name" value="HTH_LYTTR"/>
    <property type="match status" value="1"/>
</dbReference>
<accession>A0ABS9HWZ1</accession>
<dbReference type="Pfam" id="PF04397">
    <property type="entry name" value="LytTR"/>
    <property type="match status" value="1"/>
</dbReference>
<evidence type="ECO:0000256" key="1">
    <source>
        <dbReference type="ARBA" id="ARBA00023012"/>
    </source>
</evidence>
<dbReference type="PANTHER" id="PTHR37299">
    <property type="entry name" value="TRANSCRIPTIONAL REGULATOR-RELATED"/>
    <property type="match status" value="1"/>
</dbReference>
<dbReference type="Gene3D" id="2.40.50.1020">
    <property type="entry name" value="LytTr DNA-binding domain"/>
    <property type="match status" value="1"/>
</dbReference>
<dbReference type="PANTHER" id="PTHR37299:SF1">
    <property type="entry name" value="STAGE 0 SPORULATION PROTEIN A HOMOLOG"/>
    <property type="match status" value="1"/>
</dbReference>
<dbReference type="SMART" id="SM00850">
    <property type="entry name" value="LytTR"/>
    <property type="match status" value="1"/>
</dbReference>
<name>A0ABS9HWZ1_9GAMM</name>
<comment type="caution">
    <text evidence="5">The sequence shown here is derived from an EMBL/GenBank/DDBJ whole genome shotgun (WGS) entry which is preliminary data.</text>
</comment>
<keyword evidence="6" id="KW-1185">Reference proteome</keyword>
<keyword evidence="1" id="KW-0902">Two-component regulatory system</keyword>
<dbReference type="Proteomes" id="UP001430796">
    <property type="component" value="Unassembled WGS sequence"/>
</dbReference>
<reference evidence="5" key="1">
    <citation type="submission" date="2022-01" db="EMBL/GenBank/DDBJ databases">
        <title>Lysobacter chinensis sp. nov., a bacterium isolated from cow dung compost.</title>
        <authorList>
            <person name="Liu Y."/>
        </authorList>
    </citation>
    <scope>NUCLEOTIDE SEQUENCE</scope>
    <source>
        <strain evidence="5">TLK-CK17</strain>
    </source>
</reference>
<sequence length="244" mass="27063">MTATLRTLIVDDTRLARQELRTLLAAHHEVEVVGEADDVPAARAAVERLLPDLLLLDIQMPSGSGFDLLDALETAPAVVFTTAYDRYALQAFAANALDYLLKPVDPTRLGEALARVRERLAQRGAAPAPERPFLGAGDQVFLRDGERCWFVTLDEVSRIVVDGNYASVRFSEHKATIARSLSALEARLDPALFFRANRNTLVNLRMVRKIDLAVGDGYELTLRDGSVVEVSRRQARELRERLAL</sequence>
<dbReference type="InterPro" id="IPR011006">
    <property type="entry name" value="CheY-like_superfamily"/>
</dbReference>
<evidence type="ECO:0000259" key="4">
    <source>
        <dbReference type="PROSITE" id="PS50930"/>
    </source>
</evidence>
<evidence type="ECO:0000259" key="3">
    <source>
        <dbReference type="PROSITE" id="PS50110"/>
    </source>
</evidence>
<feature type="domain" description="Response regulatory" evidence="3">
    <location>
        <begin position="6"/>
        <end position="117"/>
    </location>
</feature>
<dbReference type="SUPFAM" id="SSF52172">
    <property type="entry name" value="CheY-like"/>
    <property type="match status" value="1"/>
</dbReference>
<dbReference type="Gene3D" id="3.40.50.2300">
    <property type="match status" value="1"/>
</dbReference>
<dbReference type="PROSITE" id="PS50110">
    <property type="entry name" value="RESPONSE_REGULATORY"/>
    <property type="match status" value="1"/>
</dbReference>
<dbReference type="InterPro" id="IPR007492">
    <property type="entry name" value="LytTR_DNA-bd_dom"/>
</dbReference>
<reference evidence="5" key="2">
    <citation type="submission" date="2022-01" db="EMBL/GenBank/DDBJ databases">
        <authorList>
            <person name="Zhou L.Y."/>
        </authorList>
    </citation>
    <scope>NUCLEOTIDE SEQUENCE</scope>
    <source>
        <strain evidence="5">TLK-CK17</strain>
    </source>
</reference>
<feature type="domain" description="HTH LytTR-type" evidence="4">
    <location>
        <begin position="142"/>
        <end position="244"/>
    </location>
</feature>
<keyword evidence="2" id="KW-0597">Phosphoprotein</keyword>
<dbReference type="InterPro" id="IPR001789">
    <property type="entry name" value="Sig_transdc_resp-reg_receiver"/>
</dbReference>
<dbReference type="RefSeq" id="WP_237056409.1">
    <property type="nucleotide sequence ID" value="NZ_JAKJPO010000015.1"/>
</dbReference>
<feature type="modified residue" description="4-aspartylphosphate" evidence="2">
    <location>
        <position position="57"/>
    </location>
</feature>
<gene>
    <name evidence="5" type="ORF">L3V18_16670</name>
</gene>
<proteinExistence type="predicted"/>
<evidence type="ECO:0000313" key="6">
    <source>
        <dbReference type="Proteomes" id="UP001430796"/>
    </source>
</evidence>
<dbReference type="EMBL" id="JAKJPO010000015">
    <property type="protein sequence ID" value="MCF7223409.1"/>
    <property type="molecule type" value="Genomic_DNA"/>
</dbReference>
<evidence type="ECO:0000313" key="5">
    <source>
        <dbReference type="EMBL" id="MCF7223409.1"/>
    </source>
</evidence>
<organism evidence="5 6">
    <name type="scientific">Marilutibacter chinensis</name>
    <dbReference type="NCBI Taxonomy" id="2912247"/>
    <lineage>
        <taxon>Bacteria</taxon>
        <taxon>Pseudomonadati</taxon>
        <taxon>Pseudomonadota</taxon>
        <taxon>Gammaproteobacteria</taxon>
        <taxon>Lysobacterales</taxon>
        <taxon>Lysobacteraceae</taxon>
        <taxon>Marilutibacter</taxon>
    </lineage>
</organism>
<protein>
    <submittedName>
        <fullName evidence="5">Response regulator</fullName>
    </submittedName>
</protein>
<dbReference type="Pfam" id="PF00072">
    <property type="entry name" value="Response_reg"/>
    <property type="match status" value="1"/>
</dbReference>
<dbReference type="SMART" id="SM00448">
    <property type="entry name" value="REC"/>
    <property type="match status" value="1"/>
</dbReference>
<dbReference type="InterPro" id="IPR046947">
    <property type="entry name" value="LytR-like"/>
</dbReference>